<dbReference type="STRING" id="1123010.SAMN02745724_00825"/>
<dbReference type="AlphaFoldDB" id="A0A1I1G501"/>
<dbReference type="GO" id="GO:0005737">
    <property type="term" value="C:cytoplasm"/>
    <property type="evidence" value="ECO:0007669"/>
    <property type="project" value="TreeGrafter"/>
</dbReference>
<dbReference type="SUPFAM" id="SSF52317">
    <property type="entry name" value="Class I glutamine amidotransferase-like"/>
    <property type="match status" value="1"/>
</dbReference>
<dbReference type="Gene3D" id="3.40.50.880">
    <property type="match status" value="1"/>
</dbReference>
<dbReference type="PANTHER" id="PTHR48094">
    <property type="entry name" value="PROTEIN/NUCLEIC ACID DEGLYCASE DJ-1-RELATED"/>
    <property type="match status" value="1"/>
</dbReference>
<gene>
    <name evidence="2" type="ORF">SAMN02745724_00825</name>
</gene>
<evidence type="ECO:0000313" key="2">
    <source>
        <dbReference type="EMBL" id="SFC06909.1"/>
    </source>
</evidence>
<dbReference type="InterPro" id="IPR050325">
    <property type="entry name" value="Prot/Nucl_acid_deglycase"/>
</dbReference>
<feature type="domain" description="DJ-1/PfpI" evidence="1">
    <location>
        <begin position="2"/>
        <end position="176"/>
    </location>
</feature>
<dbReference type="EMBL" id="FOLO01000004">
    <property type="protein sequence ID" value="SFC06909.1"/>
    <property type="molecule type" value="Genomic_DNA"/>
</dbReference>
<sequence length="206" mass="22937">MKKILMLLAQGVEPLEMAAFTDVFGWTSLLSDFPIAVIDVGLRKKIVTTFGLKLEPNYLLKDINLNEFDALALPGGFEPSGFYKDAFSEDFLNVIKFFDKQNKPIASVCVSSLALGKAHILNGKKATTYHQIGGKRKSQLVNFGTNFIDKPIIIDGNIITSSGPGTALEVAFKLLEMLTNKQNMQDIKQKMRMPKISPDWYFQAQV</sequence>
<dbReference type="Proteomes" id="UP000198862">
    <property type="component" value="Unassembled WGS sequence"/>
</dbReference>
<name>A0A1I1G501_9GAMM</name>
<reference evidence="2 3" key="1">
    <citation type="submission" date="2016-10" db="EMBL/GenBank/DDBJ databases">
        <authorList>
            <person name="de Groot N.N."/>
        </authorList>
    </citation>
    <scope>NUCLEOTIDE SEQUENCE [LARGE SCALE GENOMIC DNA]</scope>
    <source>
        <strain evidence="2 3">DSM 6059</strain>
    </source>
</reference>
<evidence type="ECO:0000313" key="3">
    <source>
        <dbReference type="Proteomes" id="UP000198862"/>
    </source>
</evidence>
<dbReference type="InterPro" id="IPR029062">
    <property type="entry name" value="Class_I_gatase-like"/>
</dbReference>
<evidence type="ECO:0000259" key="1">
    <source>
        <dbReference type="Pfam" id="PF01965"/>
    </source>
</evidence>
<proteinExistence type="predicted"/>
<dbReference type="RefSeq" id="WP_091980240.1">
    <property type="nucleotide sequence ID" value="NZ_FOLO01000004.1"/>
</dbReference>
<dbReference type="CDD" id="cd03135">
    <property type="entry name" value="GATase1_DJ-1"/>
    <property type="match status" value="1"/>
</dbReference>
<keyword evidence="3" id="KW-1185">Reference proteome</keyword>
<dbReference type="PANTHER" id="PTHR48094:SF5">
    <property type="entry name" value="PROTEIN DJ-1 HOMOLOG"/>
    <property type="match status" value="1"/>
</dbReference>
<dbReference type="Pfam" id="PF01965">
    <property type="entry name" value="DJ-1_PfpI"/>
    <property type="match status" value="1"/>
</dbReference>
<dbReference type="OrthoDB" id="9792284at2"/>
<protein>
    <submittedName>
        <fullName evidence="2">4-methyl-5(B-hydroxyethyl)-thiazole monophosphate biosynthesis</fullName>
    </submittedName>
</protein>
<accession>A0A1I1G501</accession>
<organism evidence="2 3">
    <name type="scientific">Pseudoalteromonas denitrificans DSM 6059</name>
    <dbReference type="NCBI Taxonomy" id="1123010"/>
    <lineage>
        <taxon>Bacteria</taxon>
        <taxon>Pseudomonadati</taxon>
        <taxon>Pseudomonadota</taxon>
        <taxon>Gammaproteobacteria</taxon>
        <taxon>Alteromonadales</taxon>
        <taxon>Pseudoalteromonadaceae</taxon>
        <taxon>Pseudoalteromonas</taxon>
    </lineage>
</organism>
<dbReference type="InterPro" id="IPR002818">
    <property type="entry name" value="DJ-1/PfpI"/>
</dbReference>